<dbReference type="PANTHER" id="PTHR15228">
    <property type="entry name" value="SPERMATHECAL PHYSIOLOGY VARIANT"/>
    <property type="match status" value="1"/>
</dbReference>
<name>A0A4Y7PMH5_9AGAM</name>
<dbReference type="EMBL" id="ML170238">
    <property type="protein sequence ID" value="TDL16643.1"/>
    <property type="molecule type" value="Genomic_DNA"/>
</dbReference>
<feature type="region of interest" description="Disordered" evidence="2">
    <location>
        <begin position="1"/>
        <end position="48"/>
    </location>
</feature>
<accession>A0A4Y7PMH5</accession>
<dbReference type="InterPro" id="IPR000198">
    <property type="entry name" value="RhoGAP_dom"/>
</dbReference>
<dbReference type="Proteomes" id="UP000294933">
    <property type="component" value="Unassembled WGS sequence"/>
</dbReference>
<evidence type="ECO:0000256" key="2">
    <source>
        <dbReference type="SAM" id="MobiDB-lite"/>
    </source>
</evidence>
<feature type="domain" description="Rho-GAP" evidence="3">
    <location>
        <begin position="207"/>
        <end position="433"/>
    </location>
</feature>
<dbReference type="AlphaFoldDB" id="A0A4Y7PMH5"/>
<dbReference type="OrthoDB" id="79452at2759"/>
<dbReference type="VEuPathDB" id="FungiDB:BD410DRAFT_831947"/>
<feature type="compositionally biased region" description="Polar residues" evidence="2">
    <location>
        <begin position="525"/>
        <end position="544"/>
    </location>
</feature>
<keyword evidence="5" id="KW-1185">Reference proteome</keyword>
<dbReference type="Gene3D" id="1.10.555.10">
    <property type="entry name" value="Rho GTPase activation protein"/>
    <property type="match status" value="1"/>
</dbReference>
<dbReference type="SMART" id="SM00324">
    <property type="entry name" value="RhoGAP"/>
    <property type="match status" value="1"/>
</dbReference>
<feature type="compositionally biased region" description="Low complexity" evidence="2">
    <location>
        <begin position="446"/>
        <end position="469"/>
    </location>
</feature>
<feature type="compositionally biased region" description="Low complexity" evidence="2">
    <location>
        <begin position="105"/>
        <end position="129"/>
    </location>
</feature>
<evidence type="ECO:0000256" key="1">
    <source>
        <dbReference type="ARBA" id="ARBA00022468"/>
    </source>
</evidence>
<evidence type="ECO:0000313" key="4">
    <source>
        <dbReference type="EMBL" id="TDL16643.1"/>
    </source>
</evidence>
<dbReference type="InterPro" id="IPR051025">
    <property type="entry name" value="RhoGAP"/>
</dbReference>
<dbReference type="STRING" id="50990.A0A4Y7PMH5"/>
<gene>
    <name evidence="4" type="ORF">BD410DRAFT_831947</name>
</gene>
<keyword evidence="1" id="KW-0343">GTPase activation</keyword>
<proteinExistence type="predicted"/>
<protein>
    <recommendedName>
        <fullName evidence="3">Rho-GAP domain-containing protein</fullName>
    </recommendedName>
</protein>
<reference evidence="4 5" key="1">
    <citation type="submission" date="2018-06" db="EMBL/GenBank/DDBJ databases">
        <title>A transcriptomic atlas of mushroom development highlights an independent origin of complex multicellularity.</title>
        <authorList>
            <consortium name="DOE Joint Genome Institute"/>
            <person name="Krizsan K."/>
            <person name="Almasi E."/>
            <person name="Merenyi Z."/>
            <person name="Sahu N."/>
            <person name="Viragh M."/>
            <person name="Koszo T."/>
            <person name="Mondo S."/>
            <person name="Kiss B."/>
            <person name="Balint B."/>
            <person name="Kues U."/>
            <person name="Barry K."/>
            <person name="Hegedus J.C."/>
            <person name="Henrissat B."/>
            <person name="Johnson J."/>
            <person name="Lipzen A."/>
            <person name="Ohm R."/>
            <person name="Nagy I."/>
            <person name="Pangilinan J."/>
            <person name="Yan J."/>
            <person name="Xiong Y."/>
            <person name="Grigoriev I.V."/>
            <person name="Hibbett D.S."/>
            <person name="Nagy L.G."/>
        </authorList>
    </citation>
    <scope>NUCLEOTIDE SEQUENCE [LARGE SCALE GENOMIC DNA]</scope>
    <source>
        <strain evidence="4 5">SZMC22713</strain>
    </source>
</reference>
<dbReference type="GO" id="GO:0005096">
    <property type="term" value="F:GTPase activator activity"/>
    <property type="evidence" value="ECO:0007669"/>
    <property type="project" value="UniProtKB-KW"/>
</dbReference>
<organism evidence="4 5">
    <name type="scientific">Rickenella mellea</name>
    <dbReference type="NCBI Taxonomy" id="50990"/>
    <lineage>
        <taxon>Eukaryota</taxon>
        <taxon>Fungi</taxon>
        <taxon>Dikarya</taxon>
        <taxon>Basidiomycota</taxon>
        <taxon>Agaricomycotina</taxon>
        <taxon>Agaricomycetes</taxon>
        <taxon>Hymenochaetales</taxon>
        <taxon>Rickenellaceae</taxon>
        <taxon>Rickenella</taxon>
    </lineage>
</organism>
<dbReference type="GO" id="GO:0005938">
    <property type="term" value="C:cell cortex"/>
    <property type="evidence" value="ECO:0007669"/>
    <property type="project" value="TreeGrafter"/>
</dbReference>
<feature type="region of interest" description="Disordered" evidence="2">
    <location>
        <begin position="74"/>
        <end position="137"/>
    </location>
</feature>
<dbReference type="InterPro" id="IPR008936">
    <property type="entry name" value="Rho_GTPase_activation_prot"/>
</dbReference>
<evidence type="ECO:0000313" key="5">
    <source>
        <dbReference type="Proteomes" id="UP000294933"/>
    </source>
</evidence>
<dbReference type="PROSITE" id="PS50238">
    <property type="entry name" value="RHOGAP"/>
    <property type="match status" value="1"/>
</dbReference>
<dbReference type="GO" id="GO:0007165">
    <property type="term" value="P:signal transduction"/>
    <property type="evidence" value="ECO:0007669"/>
    <property type="project" value="InterPro"/>
</dbReference>
<feature type="compositionally biased region" description="Low complexity" evidence="2">
    <location>
        <begin position="476"/>
        <end position="491"/>
    </location>
</feature>
<evidence type="ECO:0000259" key="3">
    <source>
        <dbReference type="PROSITE" id="PS50238"/>
    </source>
</evidence>
<feature type="region of interest" description="Disordered" evidence="2">
    <location>
        <begin position="440"/>
        <end position="578"/>
    </location>
</feature>
<sequence length="612" mass="67657">MSPQRPRGFSDPIRKPYQSHSTTRGILRQPVSVSDNHHYPAMPAPTYTRQAYRQGTQPIPAAIHRLKEDDTYPLRVSTTSVRGDTGSSKVASTKVRSPQYAVALTSKSRSTRPRSATSPSSRRGTSPPRELSPPPVAQAQDPAILLGQLDDLPARFKTTFAPLEAAYLRNDPSHHRVIPLQKSKERINVKQVYHEHTLDYKVSLMRSKIEKTNGCEVDDTPQWRKPMRVLEENDPRQRTKAHHILRAAPNRDRLSVLIEQFDAAPTFGSGVSLADEDTADVAALLQSYIERLPEPIFHPSLYEGFWQWCVLPTISRHQERSAKLGLTEAHTGNAYNITDASTVFRAGNQDEEAQIAAARIIIRLLPATNFALFAYLFAFFTQLPRWKRDNHLDLDGIASIYGVQLFHSAAHPGGKVHAKVMMAWILKRWHRISTDIFDVDHPKPSSPSSASSTSPQAESSTSSSSSSSKSSKRRTTFSTPPHSDASSSPSSRHSRRGRSLSHLSREYNYSSPSPSPPSSASSGSIYSATPPSINGPASSTSTLASPEINGEERVNEKVKRKHRSTVPSHEDPPSRENITAWQRAVEEDISSLGKQLDALSAFGISTGGNDEH</sequence>
<dbReference type="PANTHER" id="PTHR15228:SF25">
    <property type="entry name" value="F-BAR DOMAIN-CONTAINING PROTEIN"/>
    <property type="match status" value="1"/>
</dbReference>
<dbReference type="Pfam" id="PF00620">
    <property type="entry name" value="RhoGAP"/>
    <property type="match status" value="1"/>
</dbReference>
<feature type="compositionally biased region" description="Polar residues" evidence="2">
    <location>
        <begin position="76"/>
        <end position="96"/>
    </location>
</feature>
<dbReference type="GO" id="GO:0060237">
    <property type="term" value="P:regulation of fungal-type cell wall organization"/>
    <property type="evidence" value="ECO:0007669"/>
    <property type="project" value="TreeGrafter"/>
</dbReference>
<dbReference type="SUPFAM" id="SSF48350">
    <property type="entry name" value="GTPase activation domain, GAP"/>
    <property type="match status" value="1"/>
</dbReference>